<dbReference type="InterPro" id="IPR009839">
    <property type="entry name" value="SseB_N"/>
</dbReference>
<dbReference type="Proteomes" id="UP000823849">
    <property type="component" value="Unassembled WGS sequence"/>
</dbReference>
<reference evidence="2" key="2">
    <citation type="submission" date="2021-04" db="EMBL/GenBank/DDBJ databases">
        <authorList>
            <person name="Gilroy R."/>
        </authorList>
    </citation>
    <scope>NUCLEOTIDE SEQUENCE</scope>
    <source>
        <strain evidence="2">CHK185-5351</strain>
    </source>
</reference>
<reference evidence="2" key="1">
    <citation type="journal article" date="2021" name="PeerJ">
        <title>Extensive microbial diversity within the chicken gut microbiome revealed by metagenomics and culture.</title>
        <authorList>
            <person name="Gilroy R."/>
            <person name="Ravi A."/>
            <person name="Getino M."/>
            <person name="Pursley I."/>
            <person name="Horton D.L."/>
            <person name="Alikhan N.F."/>
            <person name="Baker D."/>
            <person name="Gharbi K."/>
            <person name="Hall N."/>
            <person name="Watson M."/>
            <person name="Adriaenssens E.M."/>
            <person name="Foster-Nyarko E."/>
            <person name="Jarju S."/>
            <person name="Secka A."/>
            <person name="Antonio M."/>
            <person name="Oren A."/>
            <person name="Chaudhuri R.R."/>
            <person name="La Ragione R."/>
            <person name="Hildebrand F."/>
            <person name="Pallen M.J."/>
        </authorList>
    </citation>
    <scope>NUCLEOTIDE SEQUENCE</scope>
    <source>
        <strain evidence="2">CHK185-5351</strain>
    </source>
</reference>
<organism evidence="2 3">
    <name type="scientific">Candidatus Fusicatenibacter intestinigallinarum</name>
    <dbReference type="NCBI Taxonomy" id="2838598"/>
    <lineage>
        <taxon>Bacteria</taxon>
        <taxon>Bacillati</taxon>
        <taxon>Bacillota</taxon>
        <taxon>Clostridia</taxon>
        <taxon>Lachnospirales</taxon>
        <taxon>Lachnospiraceae</taxon>
        <taxon>Fusicatenibacter</taxon>
    </lineage>
</organism>
<proteinExistence type="predicted"/>
<dbReference type="AlphaFoldDB" id="A0A9D2N9Q9"/>
<dbReference type="EMBL" id="DWWU01000016">
    <property type="protein sequence ID" value="HJC14942.1"/>
    <property type="molecule type" value="Genomic_DNA"/>
</dbReference>
<protein>
    <submittedName>
        <fullName evidence="2">SseB family protein</fullName>
    </submittedName>
</protein>
<evidence type="ECO:0000313" key="3">
    <source>
        <dbReference type="Proteomes" id="UP000823849"/>
    </source>
</evidence>
<feature type="domain" description="SseB protein N-terminal" evidence="1">
    <location>
        <begin position="158"/>
        <end position="259"/>
    </location>
</feature>
<accession>A0A9D2N9Q9</accession>
<name>A0A9D2N9Q9_9FIRM</name>
<sequence length="277" mass="32248">MTVDNTFMIKKIQAMKTLFAIYSPLTKMPYIQCDEETFDDEIHLFTELENAKKFCQEMMKQKIPLAIRKLENEKAILQFYNELYQDGVNAVLYHDEINVTRMDLDKIVRLPEPDQNRQKPVSNPLLQLTAAYFFQEARRPDQSKDDPQRNRRLHELEEEMLVNIGRSTVILPVIENPNPEGEESKGKQLGAVVLKNNKNEIFQPVFTDLHEIIRMYPNSVQKFRALNLPFSKLPAQVLKDSKGFVLNPAGFNLLLNRDLLNLIAQRFVPQEEKNSNN</sequence>
<dbReference type="Pfam" id="PF07179">
    <property type="entry name" value="SseB"/>
    <property type="match status" value="1"/>
</dbReference>
<gene>
    <name evidence="2" type="ORF">H9705_03800</name>
</gene>
<evidence type="ECO:0000313" key="2">
    <source>
        <dbReference type="EMBL" id="HJC14942.1"/>
    </source>
</evidence>
<evidence type="ECO:0000259" key="1">
    <source>
        <dbReference type="Pfam" id="PF07179"/>
    </source>
</evidence>
<comment type="caution">
    <text evidence="2">The sequence shown here is derived from an EMBL/GenBank/DDBJ whole genome shotgun (WGS) entry which is preliminary data.</text>
</comment>